<dbReference type="InterPro" id="IPR029045">
    <property type="entry name" value="ClpP/crotonase-like_dom_sf"/>
</dbReference>
<keyword evidence="6" id="KW-1185">Reference proteome</keyword>
<dbReference type="Pfam" id="PF16113">
    <property type="entry name" value="ECH_2"/>
    <property type="match status" value="1"/>
</dbReference>
<accession>A0ABT1UNN9</accession>
<reference evidence="5 6" key="1">
    <citation type="submission" date="2022-07" db="EMBL/GenBank/DDBJ databases">
        <authorList>
            <person name="Phongsopitanun W."/>
            <person name="Tanasupawat S."/>
        </authorList>
    </citation>
    <scope>NUCLEOTIDE SEQUENCE [LARGE SCALE GENOMIC DNA]</scope>
    <source>
        <strain evidence="5 6">RCU-064</strain>
    </source>
</reference>
<dbReference type="NCBIfam" id="NF004127">
    <property type="entry name" value="PRK05617.1"/>
    <property type="match status" value="1"/>
</dbReference>
<comment type="catalytic activity">
    <reaction evidence="1">
        <text>3-hydroxy-2-methylpropanoyl-CoA + H2O = 3-hydroxy-2-methylpropanoate + CoA + H(+)</text>
        <dbReference type="Rhea" id="RHEA:20888"/>
        <dbReference type="ChEBI" id="CHEBI:11805"/>
        <dbReference type="ChEBI" id="CHEBI:15377"/>
        <dbReference type="ChEBI" id="CHEBI:15378"/>
        <dbReference type="ChEBI" id="CHEBI:57287"/>
        <dbReference type="ChEBI" id="CHEBI:57340"/>
        <dbReference type="EC" id="3.1.2.4"/>
    </reaction>
</comment>
<dbReference type="Proteomes" id="UP001204746">
    <property type="component" value="Unassembled WGS sequence"/>
</dbReference>
<dbReference type="SUPFAM" id="SSF52096">
    <property type="entry name" value="ClpP/crotonase"/>
    <property type="match status" value="1"/>
</dbReference>
<proteinExistence type="predicted"/>
<dbReference type="InterPro" id="IPR045004">
    <property type="entry name" value="ECH_dom"/>
</dbReference>
<dbReference type="Gene3D" id="3.90.226.10">
    <property type="entry name" value="2-enoyl-CoA Hydratase, Chain A, domain 1"/>
    <property type="match status" value="1"/>
</dbReference>
<dbReference type="PANTHER" id="PTHR43176:SF3">
    <property type="entry name" value="3-HYDROXYISOBUTYRYL-COA HYDROLASE, MITOCHONDRIAL"/>
    <property type="match status" value="1"/>
</dbReference>
<dbReference type="InterPro" id="IPR032259">
    <property type="entry name" value="HIBYL-CoA-H"/>
</dbReference>
<organism evidence="5 6">
    <name type="scientific">Streptomyces rugosispiralis</name>
    <dbReference type="NCBI Taxonomy" id="2967341"/>
    <lineage>
        <taxon>Bacteria</taxon>
        <taxon>Bacillati</taxon>
        <taxon>Actinomycetota</taxon>
        <taxon>Actinomycetes</taxon>
        <taxon>Kitasatosporales</taxon>
        <taxon>Streptomycetaceae</taxon>
        <taxon>Streptomyces</taxon>
    </lineage>
</organism>
<evidence type="ECO:0000313" key="6">
    <source>
        <dbReference type="Proteomes" id="UP001204746"/>
    </source>
</evidence>
<evidence type="ECO:0000313" key="5">
    <source>
        <dbReference type="EMBL" id="MCQ8186747.1"/>
    </source>
</evidence>
<gene>
    <name evidence="5" type="ORF">NP777_00465</name>
</gene>
<name>A0ABT1UNN9_9ACTN</name>
<protein>
    <recommendedName>
        <fullName evidence="2">3-hydroxyisobutyryl-CoA hydrolase</fullName>
        <ecNumber evidence="2">3.1.2.4</ecNumber>
    </recommendedName>
</protein>
<dbReference type="CDD" id="cd06558">
    <property type="entry name" value="crotonase-like"/>
    <property type="match status" value="1"/>
</dbReference>
<comment type="caution">
    <text evidence="5">The sequence shown here is derived from an EMBL/GenBank/DDBJ whole genome shotgun (WGS) entry which is preliminary data.</text>
</comment>
<sequence>MTATTTRIRAEVRAGLGDLALDRPEALNALTPDMVAGITRVLSRWADDDTVHTVVVRSTSPRAFCAGGDIRFMREEVLAQRLDQTMAFFADEYALNEFIASYPKPYVALLDGVAMGGGLGLSVHGGYRVVTEHSVLAMPETSIGFFPDVGASYFLPRLAPGWGRYLGLTGARVDAGGALRSGLATHYVPREHLDDLVKALTRKGISALDGTHGAPPALDPPGAAPAAAVLKVFGETPLAELEAELRVLTDPQAEAALAALLSASPSSVVTTDRLLCLGAQSSLSECLARELATARDAIRRPDFDEGVRRAVVERGTTPVWSHATIEDAAAEDADAKGGTQ</sequence>
<evidence type="ECO:0000256" key="2">
    <source>
        <dbReference type="ARBA" id="ARBA00011915"/>
    </source>
</evidence>
<dbReference type="RefSeq" id="WP_256647951.1">
    <property type="nucleotide sequence ID" value="NZ_JANIAA010000001.1"/>
</dbReference>
<evidence type="ECO:0000259" key="4">
    <source>
        <dbReference type="Pfam" id="PF16113"/>
    </source>
</evidence>
<evidence type="ECO:0000256" key="3">
    <source>
        <dbReference type="ARBA" id="ARBA00022801"/>
    </source>
</evidence>
<feature type="domain" description="Enoyl-CoA hydratase/isomerase" evidence="4">
    <location>
        <begin position="19"/>
        <end position="334"/>
    </location>
</feature>
<evidence type="ECO:0000256" key="1">
    <source>
        <dbReference type="ARBA" id="ARBA00001709"/>
    </source>
</evidence>
<dbReference type="PANTHER" id="PTHR43176">
    <property type="entry name" value="3-HYDROXYISOBUTYRYL-COA HYDROLASE-RELATED"/>
    <property type="match status" value="1"/>
</dbReference>
<dbReference type="EMBL" id="JANIAA010000001">
    <property type="protein sequence ID" value="MCQ8186747.1"/>
    <property type="molecule type" value="Genomic_DNA"/>
</dbReference>
<keyword evidence="3" id="KW-0378">Hydrolase</keyword>
<dbReference type="EC" id="3.1.2.4" evidence="2"/>